<proteinExistence type="predicted"/>
<reference evidence="3" key="1">
    <citation type="journal article" date="2015" name="Nature">
        <title>Complex archaea that bridge the gap between prokaryotes and eukaryotes.</title>
        <authorList>
            <person name="Spang A."/>
            <person name="Saw J.H."/>
            <person name="Jorgensen S.L."/>
            <person name="Zaremba-Niedzwiedzka K."/>
            <person name="Martijn J."/>
            <person name="Lind A.E."/>
            <person name="van Eijk R."/>
            <person name="Schleper C."/>
            <person name="Guy L."/>
            <person name="Ettema T.J."/>
        </authorList>
    </citation>
    <scope>NUCLEOTIDE SEQUENCE</scope>
</reference>
<dbReference type="Pfam" id="PF13455">
    <property type="entry name" value="MUG113"/>
    <property type="match status" value="1"/>
</dbReference>
<protein>
    <recommendedName>
        <fullName evidence="2">Bacteriophage T5 Orf172 DNA-binding domain-containing protein</fullName>
    </recommendedName>
</protein>
<dbReference type="InterPro" id="IPR018306">
    <property type="entry name" value="Phage_T5_Orf172_DNA-bd"/>
</dbReference>
<organism evidence="3">
    <name type="scientific">marine sediment metagenome</name>
    <dbReference type="NCBI Taxonomy" id="412755"/>
    <lineage>
        <taxon>unclassified sequences</taxon>
        <taxon>metagenomes</taxon>
        <taxon>ecological metagenomes</taxon>
    </lineage>
</organism>
<feature type="domain" description="Bacteriophage T5 Orf172 DNA-binding" evidence="2">
    <location>
        <begin position="22"/>
        <end position="97"/>
    </location>
</feature>
<evidence type="ECO:0000313" key="3">
    <source>
        <dbReference type="EMBL" id="KKL52302.1"/>
    </source>
</evidence>
<dbReference type="PROSITE" id="PS00079">
    <property type="entry name" value="MULTICOPPER_OXIDASE1"/>
    <property type="match status" value="1"/>
</dbReference>
<dbReference type="InterPro" id="IPR033138">
    <property type="entry name" value="Cu_oxidase_CS"/>
</dbReference>
<keyword evidence="1" id="KW-0479">Metal-binding</keyword>
<evidence type="ECO:0000259" key="2">
    <source>
        <dbReference type="SMART" id="SM00974"/>
    </source>
</evidence>
<accession>A0A0F9FMP6</accession>
<gene>
    <name evidence="3" type="ORF">LCGC14_2286850</name>
</gene>
<name>A0A0F9FMP6_9ZZZZ</name>
<dbReference type="EMBL" id="LAZR01031944">
    <property type="protein sequence ID" value="KKL52302.1"/>
    <property type="molecule type" value="Genomic_DNA"/>
</dbReference>
<dbReference type="SMART" id="SM00974">
    <property type="entry name" value="T5orf172"/>
    <property type="match status" value="1"/>
</dbReference>
<dbReference type="AlphaFoldDB" id="A0A0F9FMP6"/>
<sequence>IPKTDIVLKGYSKTEGVYLVRCGDSDFYKIGLTTDIIKRIKAIQAYCPYPITLEKFWPTDESKTAETVLHWKYGKYNHRGEWFKLPKREVDRFGKYIPEVCR</sequence>
<dbReference type="GO" id="GO:0046872">
    <property type="term" value="F:metal ion binding"/>
    <property type="evidence" value="ECO:0007669"/>
    <property type="project" value="UniProtKB-KW"/>
</dbReference>
<comment type="caution">
    <text evidence="3">The sequence shown here is derived from an EMBL/GenBank/DDBJ whole genome shotgun (WGS) entry which is preliminary data.</text>
</comment>
<evidence type="ECO:0000256" key="1">
    <source>
        <dbReference type="ARBA" id="ARBA00022723"/>
    </source>
</evidence>
<feature type="non-terminal residue" evidence="3">
    <location>
        <position position="1"/>
    </location>
</feature>